<proteinExistence type="predicted"/>
<reference evidence="2" key="1">
    <citation type="journal article" date="2019" name="MBio">
        <title>Comparative genomics for the elucidation of multidrug resistance (MDR) in Candida lusitaniae.</title>
        <authorList>
            <person name="Kannan A."/>
            <person name="Asner S.A."/>
            <person name="Trachsel E."/>
            <person name="Kelly S."/>
            <person name="Parker J."/>
            <person name="Sanglard D."/>
        </authorList>
    </citation>
    <scope>NUCLEOTIDE SEQUENCE [LARGE SCALE GENOMIC DNA]</scope>
    <source>
        <strain evidence="2">P1</strain>
    </source>
</reference>
<name>A0ACD0WMX4_CLALS</name>
<evidence type="ECO:0000313" key="2">
    <source>
        <dbReference type="Proteomes" id="UP000326582"/>
    </source>
</evidence>
<dbReference type="EMBL" id="CP038488">
    <property type="protein sequence ID" value="QFZ28923.1"/>
    <property type="molecule type" value="Genomic_DNA"/>
</dbReference>
<protein>
    <submittedName>
        <fullName evidence="1">Pre-mRNA-processing factor</fullName>
    </submittedName>
</protein>
<evidence type="ECO:0000313" key="1">
    <source>
        <dbReference type="EMBL" id="QFZ28923.1"/>
    </source>
</evidence>
<sequence length="495" mass="55584">MSESSSTLLLLIAVIVRVNEIRDGKPSRKMWFCNLVTCAPDLPLFPLSMPLLSGYASSSDEDDFKTESRIPTSSTDKTAPLSSLITYGGIATLISPAQTKRKRHPKKEKKLRQKRLKETNPESLDFLGPWAKDADSSDNEKYVEPEELSDDQAEPIPADHKERYTNATELFEDYEYMEPANELKKDIVEWFPPTKVKAVLKGHQSGVTSLQFFPQSGHLLLSAGNDGRIYLWDMSSYKLLRGFYGHNHAVKCVTFNSTGNTFLSCSYDKSVILWDTKTGTILKTLKVEAVPNTVIFNPNNENEILVGLANRHIEHFDLSQASFQQPIQVYDHHLGAINSLTAVDGNSRFMSTSDDRTVRFWRWQINIPDKIIADPTQHSMPCAVVHPKDNFIALQTMDNTISVIQGSGKFRFNKKKKFEGHKVAGYGIQIDCTLDGKIIMSGDAYGSAFFWSWNSGKLLKRIQVSNSYVSCIKSHPHHSTGVVVAGDNGDIVYYE</sequence>
<gene>
    <name evidence="1" type="ORF">EJF14_50141</name>
</gene>
<organism evidence="1 2">
    <name type="scientific">Clavispora lusitaniae</name>
    <name type="common">Candida lusitaniae</name>
    <dbReference type="NCBI Taxonomy" id="36911"/>
    <lineage>
        <taxon>Eukaryota</taxon>
        <taxon>Fungi</taxon>
        <taxon>Dikarya</taxon>
        <taxon>Ascomycota</taxon>
        <taxon>Saccharomycotina</taxon>
        <taxon>Pichiomycetes</taxon>
        <taxon>Metschnikowiaceae</taxon>
        <taxon>Clavispora</taxon>
    </lineage>
</organism>
<keyword evidence="2" id="KW-1185">Reference proteome</keyword>
<dbReference type="Proteomes" id="UP000326582">
    <property type="component" value="Chromosome 5"/>
</dbReference>
<accession>A0ACD0WMX4</accession>